<proteinExistence type="inferred from homology"/>
<feature type="domain" description="AMP-dependent synthetase/ligase" evidence="2">
    <location>
        <begin position="15"/>
        <end position="363"/>
    </location>
</feature>
<evidence type="ECO:0000259" key="2">
    <source>
        <dbReference type="Pfam" id="PF00501"/>
    </source>
</evidence>
<keyword evidence="5" id="KW-1185">Reference proteome</keyword>
<comment type="caution">
    <text evidence="4">The sequence shown here is derived from an EMBL/GenBank/DDBJ whole genome shotgun (WGS) entry which is preliminary data.</text>
</comment>
<evidence type="ECO:0000313" key="4">
    <source>
        <dbReference type="EMBL" id="GLQ06737.1"/>
    </source>
</evidence>
<dbReference type="PANTHER" id="PTHR43201">
    <property type="entry name" value="ACYL-COA SYNTHETASE"/>
    <property type="match status" value="1"/>
</dbReference>
<dbReference type="CDD" id="cd05941">
    <property type="entry name" value="MCS"/>
    <property type="match status" value="1"/>
</dbReference>
<dbReference type="Gene3D" id="3.40.50.12780">
    <property type="entry name" value="N-terminal domain of ligase-like"/>
    <property type="match status" value="1"/>
</dbReference>
<evidence type="ECO:0000259" key="3">
    <source>
        <dbReference type="Pfam" id="PF13193"/>
    </source>
</evidence>
<dbReference type="InterPro" id="IPR025110">
    <property type="entry name" value="AMP-bd_C"/>
</dbReference>
<dbReference type="InterPro" id="IPR045851">
    <property type="entry name" value="AMP-bd_C_sf"/>
</dbReference>
<evidence type="ECO:0000256" key="1">
    <source>
        <dbReference type="ARBA" id="ARBA00006432"/>
    </source>
</evidence>
<dbReference type="RefSeq" id="WP_169560876.1">
    <property type="nucleotide sequence ID" value="NZ_BSNF01000006.1"/>
</dbReference>
<dbReference type="Proteomes" id="UP001161409">
    <property type="component" value="Unassembled WGS sequence"/>
</dbReference>
<dbReference type="PANTHER" id="PTHR43201:SF8">
    <property type="entry name" value="ACYL-COA SYNTHETASE FAMILY MEMBER 3"/>
    <property type="match status" value="1"/>
</dbReference>
<dbReference type="InterPro" id="IPR000873">
    <property type="entry name" value="AMP-dep_synth/lig_dom"/>
</dbReference>
<dbReference type="NCBIfam" id="NF005702">
    <property type="entry name" value="PRK07514.1"/>
    <property type="match status" value="1"/>
</dbReference>
<dbReference type="Pfam" id="PF00501">
    <property type="entry name" value="AMP-binding"/>
    <property type="match status" value="1"/>
</dbReference>
<dbReference type="PROSITE" id="PS00455">
    <property type="entry name" value="AMP_BINDING"/>
    <property type="match status" value="1"/>
</dbReference>
<accession>A0ABQ5U3G0</accession>
<evidence type="ECO:0000313" key="5">
    <source>
        <dbReference type="Proteomes" id="UP001161409"/>
    </source>
</evidence>
<dbReference type="Pfam" id="PF13193">
    <property type="entry name" value="AMP-binding_C"/>
    <property type="match status" value="1"/>
</dbReference>
<organism evidence="4 5">
    <name type="scientific">Sneathiella chinensis</name>
    <dbReference type="NCBI Taxonomy" id="349750"/>
    <lineage>
        <taxon>Bacteria</taxon>
        <taxon>Pseudomonadati</taxon>
        <taxon>Pseudomonadota</taxon>
        <taxon>Alphaproteobacteria</taxon>
        <taxon>Sneathiellales</taxon>
        <taxon>Sneathiellaceae</taxon>
        <taxon>Sneathiella</taxon>
    </lineage>
</organism>
<dbReference type="Gene3D" id="3.30.300.30">
    <property type="match status" value="1"/>
</dbReference>
<protein>
    <submittedName>
        <fullName evidence="4">Malonyl-CoA synthase</fullName>
    </submittedName>
</protein>
<sequence length="503" mass="54631">MTNENLYCLFESKFPANRSAAAFELPDGTAYDFEALVQTSGRFANLLVATGAKPGDRVAVQVHKTVEAVFLYLACLRAGLVYLPLNTAYKSAELDYFLNDATPAVVVCDPADEASVQTIATGAGVARVFTLDNRGKGTLTEEAASQSPDFTTVIRASDDLAAILYTSGTTGRSKGAMLTHNNLASNAQSLVTAWAFNEQDVLLHALPIFHVHGLFVALHCAFLKGNKVIFLDKFDPDTVIENLPRATVFMGVPTFYVRLLGNPAFGAEACRNMRLFTAGSAPLLEETFKEFTARTGHVILERYGMSEAGMITSNPYDGERIAGSVGMPLDNDVRIADEDGTLVADGEIGILEIKGPNVFKGYWQMPEKTAAEFRPDGYFITGDMTVKDPNGYYRIVGRAKDLIISGGYNVYPKEIESYLDEMPGVLESAVVGRPHPDFGEAVVAFVVPDNSIPVDADSVIAFVKDKLANFKVPKEVFVIKELPRNTMGKVQKNELRKMAEASA</sequence>
<gene>
    <name evidence="4" type="ORF">GCM10007924_19580</name>
</gene>
<feature type="domain" description="AMP-binding enzyme C-terminal" evidence="3">
    <location>
        <begin position="414"/>
        <end position="489"/>
    </location>
</feature>
<dbReference type="EMBL" id="BSNF01000006">
    <property type="protein sequence ID" value="GLQ06737.1"/>
    <property type="molecule type" value="Genomic_DNA"/>
</dbReference>
<name>A0ABQ5U3G0_9PROT</name>
<dbReference type="InterPro" id="IPR042099">
    <property type="entry name" value="ANL_N_sf"/>
</dbReference>
<dbReference type="InterPro" id="IPR020845">
    <property type="entry name" value="AMP-binding_CS"/>
</dbReference>
<dbReference type="SUPFAM" id="SSF56801">
    <property type="entry name" value="Acetyl-CoA synthetase-like"/>
    <property type="match status" value="1"/>
</dbReference>
<reference evidence="4" key="2">
    <citation type="submission" date="2023-01" db="EMBL/GenBank/DDBJ databases">
        <title>Draft genome sequence of Sneathiella chinensis strain NBRC 103408.</title>
        <authorList>
            <person name="Sun Q."/>
            <person name="Mori K."/>
        </authorList>
    </citation>
    <scope>NUCLEOTIDE SEQUENCE</scope>
    <source>
        <strain evidence="4">NBRC 103408</strain>
    </source>
</reference>
<reference evidence="4" key="1">
    <citation type="journal article" date="2014" name="Int. J. Syst. Evol. Microbiol.">
        <title>Complete genome of a new Firmicutes species belonging to the dominant human colonic microbiota ('Ruminococcus bicirculans') reveals two chromosomes and a selective capacity to utilize plant glucans.</title>
        <authorList>
            <consortium name="NISC Comparative Sequencing Program"/>
            <person name="Wegmann U."/>
            <person name="Louis P."/>
            <person name="Goesmann A."/>
            <person name="Henrissat B."/>
            <person name="Duncan S.H."/>
            <person name="Flint H.J."/>
        </authorList>
    </citation>
    <scope>NUCLEOTIDE SEQUENCE</scope>
    <source>
        <strain evidence="4">NBRC 103408</strain>
    </source>
</reference>
<comment type="similarity">
    <text evidence="1">Belongs to the ATP-dependent AMP-binding enzyme family.</text>
</comment>